<evidence type="ECO:0000313" key="2">
    <source>
        <dbReference type="EMBL" id="SDA72997.1"/>
    </source>
</evidence>
<dbReference type="RefSeq" id="WP_149732903.1">
    <property type="nucleotide sequence ID" value="NZ_FMXB01000037.1"/>
</dbReference>
<keyword evidence="1" id="KW-0812">Transmembrane</keyword>
<dbReference type="OrthoDB" id="78181at2157"/>
<gene>
    <name evidence="2" type="ORF">SAMN02910315_02437</name>
</gene>
<proteinExistence type="predicted"/>
<keyword evidence="3" id="KW-1185">Reference proteome</keyword>
<evidence type="ECO:0000256" key="1">
    <source>
        <dbReference type="SAM" id="Phobius"/>
    </source>
</evidence>
<dbReference type="Proteomes" id="UP000323439">
    <property type="component" value="Unassembled WGS sequence"/>
</dbReference>
<organism evidence="2 3">
    <name type="scientific">Methanobrevibacter millerae</name>
    <dbReference type="NCBI Taxonomy" id="230361"/>
    <lineage>
        <taxon>Archaea</taxon>
        <taxon>Methanobacteriati</taxon>
        <taxon>Methanobacteriota</taxon>
        <taxon>Methanomada group</taxon>
        <taxon>Methanobacteria</taxon>
        <taxon>Methanobacteriales</taxon>
        <taxon>Methanobacteriaceae</taxon>
        <taxon>Methanobrevibacter</taxon>
    </lineage>
</organism>
<reference evidence="2 3" key="1">
    <citation type="submission" date="2016-10" db="EMBL/GenBank/DDBJ databases">
        <authorList>
            <person name="Varghese N."/>
            <person name="Submissions S."/>
        </authorList>
    </citation>
    <scope>NUCLEOTIDE SEQUENCE [LARGE SCALE GENOMIC DNA]</scope>
    <source>
        <strain evidence="2 3">DSM 16643</strain>
    </source>
</reference>
<dbReference type="EMBL" id="FMXB01000037">
    <property type="protein sequence ID" value="SDA72997.1"/>
    <property type="molecule type" value="Genomic_DNA"/>
</dbReference>
<protein>
    <submittedName>
        <fullName evidence="2">Uncharacterized protein</fullName>
    </submittedName>
</protein>
<keyword evidence="1" id="KW-1133">Transmembrane helix</keyword>
<sequence length="59" mass="6584">MFKNTNTQKRADLRKKTSIIDEIAYSNIDLQACMVTLTVIVVLLLSVLSVATAQNPYLL</sequence>
<feature type="transmembrane region" description="Helical" evidence="1">
    <location>
        <begin position="32"/>
        <end position="53"/>
    </location>
</feature>
<name>A0A1G5XTI5_9EURY</name>
<dbReference type="AlphaFoldDB" id="A0A1G5XTI5"/>
<accession>A0A1G5XTI5</accession>
<keyword evidence="1" id="KW-0472">Membrane</keyword>
<evidence type="ECO:0000313" key="3">
    <source>
        <dbReference type="Proteomes" id="UP000323439"/>
    </source>
</evidence>